<accession>A0A437PHE6</accession>
<keyword evidence="2 4" id="KW-0560">Oxidoreductase</keyword>
<dbReference type="InterPro" id="IPR006139">
    <property type="entry name" value="D-isomer_2_OHA_DH_cat_dom"/>
</dbReference>
<dbReference type="GO" id="GO:0016616">
    <property type="term" value="F:oxidoreductase activity, acting on the CH-OH group of donors, NAD or NADP as acceptor"/>
    <property type="evidence" value="ECO:0007669"/>
    <property type="project" value="InterPro"/>
</dbReference>
<evidence type="ECO:0000256" key="3">
    <source>
        <dbReference type="ARBA" id="ARBA00023027"/>
    </source>
</evidence>
<dbReference type="InterPro" id="IPR050857">
    <property type="entry name" value="D-2-hydroxyacid_DH"/>
</dbReference>
<evidence type="ECO:0000256" key="2">
    <source>
        <dbReference type="ARBA" id="ARBA00023002"/>
    </source>
</evidence>
<reference evidence="7 8" key="1">
    <citation type="submission" date="2019-01" db="EMBL/GenBank/DDBJ databases">
        <authorList>
            <person name="Chen W.-M."/>
        </authorList>
    </citation>
    <scope>NUCLEOTIDE SEQUENCE [LARGE SCALE GENOMIC DNA]</scope>
    <source>
        <strain evidence="7 8">TER-1</strain>
    </source>
</reference>
<dbReference type="FunFam" id="3.40.50.720:FF:000203">
    <property type="entry name" value="D-3-phosphoglycerate dehydrogenase (SerA)"/>
    <property type="match status" value="1"/>
</dbReference>
<dbReference type="Gene3D" id="3.40.50.720">
    <property type="entry name" value="NAD(P)-binding Rossmann-like Domain"/>
    <property type="match status" value="2"/>
</dbReference>
<comment type="similarity">
    <text evidence="1 4">Belongs to the D-isomer specific 2-hydroxyacid dehydrogenase family.</text>
</comment>
<proteinExistence type="inferred from homology"/>
<evidence type="ECO:0000259" key="6">
    <source>
        <dbReference type="Pfam" id="PF02826"/>
    </source>
</evidence>
<dbReference type="InterPro" id="IPR006140">
    <property type="entry name" value="D-isomer_DH_NAD-bd"/>
</dbReference>
<dbReference type="GO" id="GO:0051287">
    <property type="term" value="F:NAD binding"/>
    <property type="evidence" value="ECO:0007669"/>
    <property type="project" value="InterPro"/>
</dbReference>
<dbReference type="Proteomes" id="UP000286997">
    <property type="component" value="Unassembled WGS sequence"/>
</dbReference>
<dbReference type="PANTHER" id="PTHR42789:SF1">
    <property type="entry name" value="D-ISOMER SPECIFIC 2-HYDROXYACID DEHYDROGENASE FAMILY PROTEIN (AFU_ORTHOLOGUE AFUA_6G10090)"/>
    <property type="match status" value="1"/>
</dbReference>
<name>A0A437PHE6_9HYPH</name>
<organism evidence="7 8">
    <name type="scientific">Methylobacterium oryzihabitans</name>
    <dbReference type="NCBI Taxonomy" id="2499852"/>
    <lineage>
        <taxon>Bacteria</taxon>
        <taxon>Pseudomonadati</taxon>
        <taxon>Pseudomonadota</taxon>
        <taxon>Alphaproteobacteria</taxon>
        <taxon>Hyphomicrobiales</taxon>
        <taxon>Methylobacteriaceae</taxon>
        <taxon>Methylobacterium</taxon>
    </lineage>
</organism>
<dbReference type="InterPro" id="IPR036291">
    <property type="entry name" value="NAD(P)-bd_dom_sf"/>
</dbReference>
<evidence type="ECO:0000259" key="5">
    <source>
        <dbReference type="Pfam" id="PF00389"/>
    </source>
</evidence>
<dbReference type="AlphaFoldDB" id="A0A437PHE6"/>
<evidence type="ECO:0000256" key="1">
    <source>
        <dbReference type="ARBA" id="ARBA00005854"/>
    </source>
</evidence>
<keyword evidence="8" id="KW-1185">Reference proteome</keyword>
<dbReference type="Pfam" id="PF02826">
    <property type="entry name" value="2-Hacid_dh_C"/>
    <property type="match status" value="1"/>
</dbReference>
<gene>
    <name evidence="7" type="ORF">EOE48_01230</name>
</gene>
<dbReference type="Pfam" id="PF00389">
    <property type="entry name" value="2-Hacid_dh"/>
    <property type="match status" value="1"/>
</dbReference>
<dbReference type="SUPFAM" id="SSF52283">
    <property type="entry name" value="Formate/glycerate dehydrogenase catalytic domain-like"/>
    <property type="match status" value="1"/>
</dbReference>
<comment type="caution">
    <text evidence="7">The sequence shown here is derived from an EMBL/GenBank/DDBJ whole genome shotgun (WGS) entry which is preliminary data.</text>
</comment>
<feature type="domain" description="D-isomer specific 2-hydroxyacid dehydrogenase NAD-binding" evidence="6">
    <location>
        <begin position="118"/>
        <end position="289"/>
    </location>
</feature>
<evidence type="ECO:0000313" key="8">
    <source>
        <dbReference type="Proteomes" id="UP000286997"/>
    </source>
</evidence>
<evidence type="ECO:0000313" key="7">
    <source>
        <dbReference type="EMBL" id="RVU21699.1"/>
    </source>
</evidence>
<dbReference type="SUPFAM" id="SSF51735">
    <property type="entry name" value="NAD(P)-binding Rossmann-fold domains"/>
    <property type="match status" value="1"/>
</dbReference>
<dbReference type="InterPro" id="IPR029753">
    <property type="entry name" value="D-isomer_DH_CS"/>
</dbReference>
<feature type="domain" description="D-isomer specific 2-hydroxyacid dehydrogenase catalytic" evidence="5">
    <location>
        <begin position="33"/>
        <end position="317"/>
    </location>
</feature>
<dbReference type="CDD" id="cd12169">
    <property type="entry name" value="PGDH_like_1"/>
    <property type="match status" value="1"/>
</dbReference>
<dbReference type="PROSITE" id="PS00671">
    <property type="entry name" value="D_2_HYDROXYACID_DH_3"/>
    <property type="match status" value="1"/>
</dbReference>
<dbReference type="PANTHER" id="PTHR42789">
    <property type="entry name" value="D-ISOMER SPECIFIC 2-HYDROXYACID DEHYDROGENASE FAMILY PROTEIN (AFU_ORTHOLOGUE AFUA_6G10090)"/>
    <property type="match status" value="1"/>
</dbReference>
<dbReference type="RefSeq" id="WP_127726942.1">
    <property type="nucleotide sequence ID" value="NZ_SACP01000001.1"/>
</dbReference>
<keyword evidence="3" id="KW-0520">NAD</keyword>
<dbReference type="OrthoDB" id="9793626at2"/>
<protein>
    <submittedName>
        <fullName evidence="7">D-2-hydroxyacid dehydrogenase family protein</fullName>
    </submittedName>
</protein>
<sequence length="324" mass="33966">MTHDDTIRVAVLDDYQRAAEGLADWAGLGAGVAVDFLHEPVAPAEAAARLAPYAVLCLMRERMPLDAGLIARLPNLRLVVFTGARNPSLDAAALARAGVTVCHTGGGGGPATAELATALILACARHLPAEFAGMREGRWQESVGRSLDRSTLGILGLGRIGARMAAIGRALGMDPVAWSPNLTAERARAGGAALVDRETLLRRSDVLTLHMVLSPATRGILGAPELALMKPGAILVNTARGPLVDEAALVAALREGRLVAGLDVFDAEPLPADHPLRGLPNAVLTPHLGYVTQDTYRIFYRDTVEAIAAWRRGAPVRVVAPPAA</sequence>
<evidence type="ECO:0000256" key="4">
    <source>
        <dbReference type="RuleBase" id="RU003719"/>
    </source>
</evidence>
<dbReference type="EMBL" id="SACP01000001">
    <property type="protein sequence ID" value="RVU21699.1"/>
    <property type="molecule type" value="Genomic_DNA"/>
</dbReference>